<comment type="subunit">
    <text evidence="11">Component of the RNA polymerase III complex consisting of 17 subunits: a ten-subunit horseshoe-shaped catalytic core composed of POLR3A/RPC1, POLR3B/RPC2, POLR1C/RPAC1, POLR1D/RPAC2, POLR3K/RPC10, POLR2E/RPABC1, POLR2F/RPABC2, POLR2H/RPABC3, POLR2K/RPABC4 and POLR2L/RPABC5; a mobile stalk composed of two subunits POLR3H/RPC8 and CRCP/RPC9, protruding from the core and functioning primarily in transcription initiation; and additional subunits homologous to general transcription factors of the RNA polymerase II machinery, POLR3C/RPC3-POLR3F/RPC6-POLR3G/RPC7 heterotrimer required for transcription initiation and POLR3D/RPC4-POLR3E/RPC5 heterodimer involved in both transcription initiation and termination.</text>
</comment>
<evidence type="ECO:0000256" key="7">
    <source>
        <dbReference type="ARBA" id="ARBA00023136"/>
    </source>
</evidence>
<evidence type="ECO:0000313" key="17">
    <source>
        <dbReference type="RefSeq" id="XP_011307403.1"/>
    </source>
</evidence>
<comment type="subcellular location">
    <subcellularLocation>
        <location evidence="2">Cell membrane</location>
        <topology evidence="2">Peripheral membrane protein</topology>
        <orientation evidence="2">Cytoplasmic side</orientation>
    </subcellularLocation>
    <subcellularLocation>
        <location evidence="1">Nucleus</location>
    </subcellularLocation>
</comment>
<dbReference type="InterPro" id="IPR038324">
    <property type="entry name" value="Rpb4/RPC9_sf"/>
</dbReference>
<protein>
    <recommendedName>
        <fullName evidence="4">DNA-directed RNA polymerase III subunit RPC9</fullName>
    </recommendedName>
    <alternativeName>
        <fullName evidence="13">DNA-directed RNA polymerase III subunit rpc9</fullName>
    </alternativeName>
</protein>
<dbReference type="InterPro" id="IPR010997">
    <property type="entry name" value="HRDC-like_sf"/>
</dbReference>
<keyword evidence="9" id="KW-0539">Nucleus</keyword>
<reference evidence="17" key="2">
    <citation type="submission" date="2025-04" db="UniProtKB">
        <authorList>
            <consortium name="RefSeq"/>
        </authorList>
    </citation>
    <scope>IDENTIFICATION</scope>
    <source>
        <strain evidence="17">USDA-PBARC FA_bdor</strain>
        <tissue evidence="17">Whole organism</tissue>
    </source>
</reference>
<dbReference type="Pfam" id="PF03874">
    <property type="entry name" value="RNA_pol_Rpb4"/>
    <property type="match status" value="1"/>
</dbReference>
<evidence type="ECO:0000313" key="16">
    <source>
        <dbReference type="Proteomes" id="UP000694866"/>
    </source>
</evidence>
<evidence type="ECO:0000256" key="3">
    <source>
        <dbReference type="ARBA" id="ARBA00006898"/>
    </source>
</evidence>
<dbReference type="PANTHER" id="PTHR15561:SF0">
    <property type="entry name" value="DNA-DIRECTED RNA POLYMERASE III SUBUNIT RPC9"/>
    <property type="match status" value="1"/>
</dbReference>
<comment type="function">
    <text evidence="10">Accessory protein for the calcitonin gene-related peptide (CGRP) receptor. It modulates CGRP responsiveness in a variety of tissues.</text>
</comment>
<evidence type="ECO:0000256" key="6">
    <source>
        <dbReference type="ARBA" id="ARBA00022478"/>
    </source>
</evidence>
<dbReference type="GO" id="GO:0005886">
    <property type="term" value="C:plasma membrane"/>
    <property type="evidence" value="ECO:0007669"/>
    <property type="project" value="UniProtKB-SubCell"/>
</dbReference>
<evidence type="ECO:0000256" key="2">
    <source>
        <dbReference type="ARBA" id="ARBA00004413"/>
    </source>
</evidence>
<accession>A0A0C9QU06</accession>
<organism evidence="15">
    <name type="scientific">Fopius arisanus</name>
    <dbReference type="NCBI Taxonomy" id="64838"/>
    <lineage>
        <taxon>Eukaryota</taxon>
        <taxon>Metazoa</taxon>
        <taxon>Ecdysozoa</taxon>
        <taxon>Arthropoda</taxon>
        <taxon>Hexapoda</taxon>
        <taxon>Insecta</taxon>
        <taxon>Pterygota</taxon>
        <taxon>Neoptera</taxon>
        <taxon>Endopterygota</taxon>
        <taxon>Hymenoptera</taxon>
        <taxon>Apocrita</taxon>
        <taxon>Ichneumonoidea</taxon>
        <taxon>Braconidae</taxon>
        <taxon>Opiinae</taxon>
        <taxon>Fopius</taxon>
    </lineage>
</organism>
<evidence type="ECO:0000256" key="12">
    <source>
        <dbReference type="ARBA" id="ARBA00045808"/>
    </source>
</evidence>
<keyword evidence="6 17" id="KW-0240">DNA-directed RNA polymerase</keyword>
<evidence type="ECO:0000256" key="10">
    <source>
        <dbReference type="ARBA" id="ARBA00043924"/>
    </source>
</evidence>
<dbReference type="InterPro" id="IPR038846">
    <property type="entry name" value="RPC9"/>
</dbReference>
<keyword evidence="7" id="KW-0472">Membrane</keyword>
<evidence type="ECO:0000256" key="1">
    <source>
        <dbReference type="ARBA" id="ARBA00004123"/>
    </source>
</evidence>
<dbReference type="GeneID" id="105269100"/>
<sequence length="131" mass="15012">MEVLKENSAYLSNFEVLEILKQVRGNKTQKSRNQLATITYQTVRYLEDTPCKIQNSEKIRGFLKAVESFNLTKCEKLTLINLCPKTAIEIQLIIEESEDRLSEEQVESLLQVISTHLGEPEEPEEEPGEAE</sequence>
<dbReference type="OrthoDB" id="1746530at2759"/>
<dbReference type="GO" id="GO:0005666">
    <property type="term" value="C:RNA polymerase III complex"/>
    <property type="evidence" value="ECO:0007669"/>
    <property type="project" value="InterPro"/>
</dbReference>
<evidence type="ECO:0000256" key="11">
    <source>
        <dbReference type="ARBA" id="ARBA00044007"/>
    </source>
</evidence>
<gene>
    <name evidence="15" type="primary">CRCP_1</name>
    <name evidence="17" type="synonym">Polr3I</name>
    <name evidence="15" type="ORF">g.67507</name>
</gene>
<feature type="domain" description="RNA polymerase Rpb4/RPC9 core" evidence="14">
    <location>
        <begin position="1"/>
        <end position="120"/>
    </location>
</feature>
<comment type="similarity">
    <text evidence="3">Belongs to the eukaryotic RPC9 RNA polymerase subunit family.</text>
</comment>
<dbReference type="GO" id="GO:0000166">
    <property type="term" value="F:nucleotide binding"/>
    <property type="evidence" value="ECO:0007669"/>
    <property type="project" value="InterPro"/>
</dbReference>
<dbReference type="Gene3D" id="1.20.1250.40">
    <property type="match status" value="1"/>
</dbReference>
<dbReference type="InterPro" id="IPR006590">
    <property type="entry name" value="RNA_pol_Rpb4/RPC9_core"/>
</dbReference>
<dbReference type="AlphaFoldDB" id="A0A0C9QU06"/>
<keyword evidence="16" id="KW-1185">Reference proteome</keyword>
<dbReference type="PANTHER" id="PTHR15561">
    <property type="entry name" value="CALCITONIN GENE-RELATED PEPTIDE-RECEPTOR COMPONENT PROTEIN"/>
    <property type="match status" value="1"/>
</dbReference>
<evidence type="ECO:0000313" key="15">
    <source>
        <dbReference type="EMBL" id="JAG76991.1"/>
    </source>
</evidence>
<evidence type="ECO:0000256" key="4">
    <source>
        <dbReference type="ARBA" id="ARBA00016672"/>
    </source>
</evidence>
<dbReference type="InterPro" id="IPR005574">
    <property type="entry name" value="Rpb4/RPC9"/>
</dbReference>
<reference evidence="15" key="1">
    <citation type="submission" date="2015-01" db="EMBL/GenBank/DDBJ databases">
        <title>Transcriptome Assembly of Fopius arisanus.</title>
        <authorList>
            <person name="Geib S."/>
        </authorList>
    </citation>
    <scope>NUCLEOTIDE SEQUENCE</scope>
</reference>
<keyword evidence="8" id="KW-0804">Transcription</keyword>
<keyword evidence="5" id="KW-1003">Cell membrane</keyword>
<dbReference type="Proteomes" id="UP000694866">
    <property type="component" value="Unplaced"/>
</dbReference>
<dbReference type="CTD" id="27297"/>
<dbReference type="FunFam" id="1.20.1250.40:FF:000002">
    <property type="entry name" value="DNA-directed RNA polymerase III subunit RPC9"/>
    <property type="match status" value="1"/>
</dbReference>
<dbReference type="KEGG" id="fas:105269100"/>
<dbReference type="RefSeq" id="XP_011307403.1">
    <property type="nucleotide sequence ID" value="XM_011309101.1"/>
</dbReference>
<evidence type="ECO:0000256" key="13">
    <source>
        <dbReference type="ARBA" id="ARBA00073026"/>
    </source>
</evidence>
<dbReference type="EMBL" id="GBYB01007224">
    <property type="protein sequence ID" value="JAG76991.1"/>
    <property type="molecule type" value="Transcribed_RNA"/>
</dbReference>
<comment type="function">
    <text evidence="12">DNA-dependent RNA polymerase catalyzes the transcription of DNA into RNA using the four ribonucleoside triphosphates as substrates. Specific peripheric component of RNA polymerase III (Pol III) which synthesizes small non-coding RNAs including 5S rRNA, snRNAs, tRNAs and miRNAs from at least 500 distinct genomic loci. With POLR3H/RPC8 forms a mobile stalk that protrudes from Pol III core and functions primarily in transcription initiation. Pol III plays a key role in sensing and limiting infection by intracellular bacteria and DNA viruses. Acts as nuclear and cytosolic DNA sensor involved in innate immune response. Can sense non-self dsDNA that serves as template for transcription into dsRNA. The non-self RNA polymerase III transcripts, such as Epstein-Barr virus-encoded RNAs (EBERs) induce type I interferon and NF-kappa-B through the RIG-I pathway.</text>
</comment>
<dbReference type="GO" id="GO:0006384">
    <property type="term" value="P:transcription initiation at RNA polymerase III promoter"/>
    <property type="evidence" value="ECO:0007669"/>
    <property type="project" value="InterPro"/>
</dbReference>
<name>A0A0C9QU06_9HYME</name>
<evidence type="ECO:0000256" key="5">
    <source>
        <dbReference type="ARBA" id="ARBA00022475"/>
    </source>
</evidence>
<evidence type="ECO:0000256" key="8">
    <source>
        <dbReference type="ARBA" id="ARBA00023163"/>
    </source>
</evidence>
<proteinExistence type="inferred from homology"/>
<accession>A0A9R1U4Q0</accession>
<dbReference type="SUPFAM" id="SSF47819">
    <property type="entry name" value="HRDC-like"/>
    <property type="match status" value="1"/>
</dbReference>
<evidence type="ECO:0000256" key="9">
    <source>
        <dbReference type="ARBA" id="ARBA00023242"/>
    </source>
</evidence>
<dbReference type="SMART" id="SM00657">
    <property type="entry name" value="RPOL4c"/>
    <property type="match status" value="1"/>
</dbReference>
<evidence type="ECO:0000259" key="14">
    <source>
        <dbReference type="SMART" id="SM00657"/>
    </source>
</evidence>